<dbReference type="Pfam" id="PF00305">
    <property type="entry name" value="Lipoxygenase"/>
    <property type="match status" value="1"/>
</dbReference>
<dbReference type="GO" id="GO:0005506">
    <property type="term" value="F:iron ion binding"/>
    <property type="evidence" value="ECO:0007669"/>
    <property type="project" value="InterPro"/>
</dbReference>
<comment type="caution">
    <text evidence="13">Lacks conserved residue(s) required for the propagation of feature annotation.</text>
</comment>
<feature type="binding site" evidence="10">
    <location>
        <position position="507"/>
    </location>
    <ligand>
        <name>Fe cation</name>
        <dbReference type="ChEBI" id="CHEBI:24875"/>
        <note>catalytic</note>
    </ligand>
</feature>
<proteinExistence type="inferred from homology"/>
<feature type="binding site" evidence="10">
    <location>
        <position position="683"/>
    </location>
    <ligand>
        <name>Fe cation</name>
        <dbReference type="ChEBI" id="CHEBI:24875"/>
        <note>catalytic</note>
    </ligand>
</feature>
<keyword evidence="4" id="KW-0963">Cytoplasm</keyword>
<dbReference type="PRINTS" id="PR00467">
    <property type="entry name" value="MAMLPOXGNASE"/>
</dbReference>
<protein>
    <submittedName>
        <fullName evidence="18">Arachidonate lipoxygenase 3</fullName>
    </submittedName>
</protein>
<evidence type="ECO:0000256" key="2">
    <source>
        <dbReference type="ARBA" id="ARBA00005189"/>
    </source>
</evidence>
<dbReference type="InterPro" id="IPR042062">
    <property type="entry name" value="PLAT_LOX_verte"/>
</dbReference>
<keyword evidence="9" id="KW-0443">Lipid metabolism</keyword>
<evidence type="ECO:0000256" key="13">
    <source>
        <dbReference type="PROSITE-ProRule" id="PRU00152"/>
    </source>
</evidence>
<dbReference type="InterPro" id="IPR036226">
    <property type="entry name" value="LipOase_C_sf"/>
</dbReference>
<feature type="binding site" evidence="11">
    <location>
        <position position="179"/>
    </location>
    <ligand>
        <name>Ca(2+)</name>
        <dbReference type="ChEBI" id="CHEBI:29108"/>
        <label>1</label>
    </ligand>
</feature>
<comment type="pathway">
    <text evidence="2">Lipid metabolism.</text>
</comment>
<dbReference type="SMART" id="SM00308">
    <property type="entry name" value="LH2"/>
    <property type="match status" value="1"/>
</dbReference>
<keyword evidence="5 10" id="KW-0479">Metal-binding</keyword>
<dbReference type="PROSITE" id="PS00711">
    <property type="entry name" value="LIPOXYGENASE_1"/>
    <property type="match status" value="1"/>
</dbReference>
<dbReference type="FunFam" id="1.20.245.10:FF:000001">
    <property type="entry name" value="Arachidonate 5-lipoxygenase a"/>
    <property type="match status" value="1"/>
</dbReference>
<dbReference type="Gene3D" id="1.20.245.10">
    <property type="entry name" value="Lipoxygenase-1, Domain 5"/>
    <property type="match status" value="1"/>
</dbReference>
<dbReference type="GO" id="GO:0005737">
    <property type="term" value="C:cytoplasm"/>
    <property type="evidence" value="ECO:0007669"/>
    <property type="project" value="UniProtKB-SubCell"/>
</dbReference>
<feature type="binding site" evidence="10">
    <location>
        <position position="806"/>
    </location>
    <ligand>
        <name>Fe cation</name>
        <dbReference type="ChEBI" id="CHEBI:24875"/>
        <note>catalytic</note>
    </ligand>
</feature>
<dbReference type="CDD" id="cd01753">
    <property type="entry name" value="PLAT_LOX"/>
    <property type="match status" value="1"/>
</dbReference>
<evidence type="ECO:0000259" key="16">
    <source>
        <dbReference type="PROSITE" id="PS50095"/>
    </source>
</evidence>
<keyword evidence="19" id="KW-1185">Reference proteome</keyword>
<dbReference type="SUPFAM" id="SSF48484">
    <property type="entry name" value="Lipoxigenase"/>
    <property type="match status" value="1"/>
</dbReference>
<dbReference type="GO" id="GO:0016702">
    <property type="term" value="F:oxidoreductase activity, acting on single donors with incorporation of molecular oxygen, incorporation of two atoms of oxygen"/>
    <property type="evidence" value="ECO:0007669"/>
    <property type="project" value="InterPro"/>
</dbReference>
<dbReference type="GO" id="GO:0034440">
    <property type="term" value="P:lipid oxidation"/>
    <property type="evidence" value="ECO:0007669"/>
    <property type="project" value="InterPro"/>
</dbReference>
<dbReference type="PROSITE" id="PS50095">
    <property type="entry name" value="PLAT"/>
    <property type="match status" value="1"/>
</dbReference>
<comment type="similarity">
    <text evidence="3 14">Belongs to the lipoxygenase family.</text>
</comment>
<evidence type="ECO:0000313" key="18">
    <source>
        <dbReference type="Ensembl" id="ENSPCEP00000024566.1"/>
    </source>
</evidence>
<feature type="domain" description="PLAT" evidence="16">
    <location>
        <begin position="142"/>
        <end position="259"/>
    </location>
</feature>
<comment type="cofactor">
    <cofactor evidence="10">
        <name>Fe cation</name>
        <dbReference type="ChEBI" id="CHEBI:24875"/>
    </cofactor>
    <text evidence="10">Binds 1 Fe cation per subunit.</text>
</comment>
<evidence type="ECO:0000256" key="12">
    <source>
        <dbReference type="PIRSR" id="PIRSR601885-3"/>
    </source>
</evidence>
<evidence type="ECO:0000256" key="10">
    <source>
        <dbReference type="PIRSR" id="PIRSR601885-1"/>
    </source>
</evidence>
<evidence type="ECO:0000256" key="1">
    <source>
        <dbReference type="ARBA" id="ARBA00004496"/>
    </source>
</evidence>
<feature type="region of interest" description="Disordered" evidence="15">
    <location>
        <begin position="27"/>
        <end position="77"/>
    </location>
</feature>
<keyword evidence="6 14" id="KW-0223">Dioxygenase</keyword>
<evidence type="ECO:0000313" key="19">
    <source>
        <dbReference type="Proteomes" id="UP000694393"/>
    </source>
</evidence>
<dbReference type="Gene3D" id="2.60.60.20">
    <property type="entry name" value="PLAT/LH2 domain"/>
    <property type="match status" value="1"/>
</dbReference>
<keyword evidence="7 14" id="KW-0560">Oxidoreductase</keyword>
<keyword evidence="8 10" id="KW-0408">Iron</keyword>
<evidence type="ECO:0000256" key="14">
    <source>
        <dbReference type="RuleBase" id="RU003974"/>
    </source>
</evidence>
<evidence type="ECO:0000256" key="4">
    <source>
        <dbReference type="ARBA" id="ARBA00022490"/>
    </source>
</evidence>
<dbReference type="AlphaFoldDB" id="A0A8C8SU85"/>
<feature type="compositionally biased region" description="Basic and acidic residues" evidence="15">
    <location>
        <begin position="37"/>
        <end position="61"/>
    </location>
</feature>
<dbReference type="Proteomes" id="UP000694393">
    <property type="component" value="Unplaced"/>
</dbReference>
<keyword evidence="11" id="KW-0106">Calcium</keyword>
<dbReference type="InterPro" id="IPR013819">
    <property type="entry name" value="LipOase_C"/>
</dbReference>
<dbReference type="FunFam" id="2.60.60.20:FF:000002">
    <property type="entry name" value="Arachidonate 5-lipoxygenase a"/>
    <property type="match status" value="1"/>
</dbReference>
<reference evidence="18" key="2">
    <citation type="submission" date="2025-09" db="UniProtKB">
        <authorList>
            <consortium name="Ensembl"/>
        </authorList>
    </citation>
    <scope>IDENTIFICATION</scope>
</reference>
<feature type="site" description="Essential for stabilizing binding to COTL1" evidence="12">
    <location>
        <position position="244"/>
    </location>
</feature>
<evidence type="ECO:0000256" key="5">
    <source>
        <dbReference type="ARBA" id="ARBA00022723"/>
    </source>
</evidence>
<dbReference type="SUPFAM" id="SSF49723">
    <property type="entry name" value="Lipase/lipooxygenase domain (PLAT/LH2 domain)"/>
    <property type="match status" value="1"/>
</dbReference>
<dbReference type="PANTHER" id="PTHR11771">
    <property type="entry name" value="LIPOXYGENASE"/>
    <property type="match status" value="1"/>
</dbReference>
<reference evidence="18" key="1">
    <citation type="submission" date="2025-08" db="UniProtKB">
        <authorList>
            <consortium name="Ensembl"/>
        </authorList>
    </citation>
    <scope>IDENTIFICATION</scope>
</reference>
<evidence type="ECO:0000256" key="11">
    <source>
        <dbReference type="PIRSR" id="PIRSR601885-2"/>
    </source>
</evidence>
<evidence type="ECO:0000256" key="7">
    <source>
        <dbReference type="ARBA" id="ARBA00023002"/>
    </source>
</evidence>
<dbReference type="InterPro" id="IPR020833">
    <property type="entry name" value="LipOase_Fe_BS"/>
</dbReference>
<dbReference type="InterPro" id="IPR001024">
    <property type="entry name" value="PLAT/LH2_dom"/>
</dbReference>
<evidence type="ECO:0000256" key="8">
    <source>
        <dbReference type="ARBA" id="ARBA00023004"/>
    </source>
</evidence>
<dbReference type="PROSITE" id="PS00081">
    <property type="entry name" value="LIPOXYGENASE_2"/>
    <property type="match status" value="1"/>
</dbReference>
<evidence type="ECO:0000256" key="6">
    <source>
        <dbReference type="ARBA" id="ARBA00022964"/>
    </source>
</evidence>
<dbReference type="PRINTS" id="PR00087">
    <property type="entry name" value="LIPOXYGENASE"/>
</dbReference>
<accession>A0A8C8SU85</accession>
<comment type="subcellular location">
    <subcellularLocation>
        <location evidence="1">Cytoplasm</location>
    </subcellularLocation>
</comment>
<feature type="domain" description="Lipoxygenase" evidence="17">
    <location>
        <begin position="361"/>
        <end position="806"/>
    </location>
</feature>
<evidence type="ECO:0000256" key="15">
    <source>
        <dbReference type="SAM" id="MobiDB-lite"/>
    </source>
</evidence>
<dbReference type="InterPro" id="IPR001885">
    <property type="entry name" value="LipOase_mml"/>
</dbReference>
<evidence type="ECO:0000259" key="17">
    <source>
        <dbReference type="PROSITE" id="PS51393"/>
    </source>
</evidence>
<dbReference type="Gene3D" id="3.10.450.60">
    <property type="match status" value="1"/>
</dbReference>
<organism evidence="18 19">
    <name type="scientific">Pelusios castaneus</name>
    <name type="common">West African mud turtle</name>
    <dbReference type="NCBI Taxonomy" id="367368"/>
    <lineage>
        <taxon>Eukaryota</taxon>
        <taxon>Metazoa</taxon>
        <taxon>Chordata</taxon>
        <taxon>Craniata</taxon>
        <taxon>Vertebrata</taxon>
        <taxon>Euteleostomi</taxon>
        <taxon>Archelosauria</taxon>
        <taxon>Testudinata</taxon>
        <taxon>Testudines</taxon>
        <taxon>Pleurodira</taxon>
        <taxon>Pelomedusidae</taxon>
        <taxon>Pelusios</taxon>
    </lineage>
</organism>
<dbReference type="Pfam" id="PF01477">
    <property type="entry name" value="PLAT"/>
    <property type="match status" value="1"/>
</dbReference>
<dbReference type="InterPro" id="IPR020834">
    <property type="entry name" value="LipOase_CS"/>
</dbReference>
<feature type="binding site" evidence="11">
    <location>
        <position position="157"/>
    </location>
    <ligand>
        <name>Ca(2+)</name>
        <dbReference type="ChEBI" id="CHEBI:29108"/>
        <label>1</label>
    </ligand>
</feature>
<dbReference type="Ensembl" id="ENSPCET00000025381.1">
    <property type="protein sequence ID" value="ENSPCEP00000024566.1"/>
    <property type="gene ID" value="ENSPCEG00000018495.1"/>
</dbReference>
<evidence type="ECO:0000256" key="3">
    <source>
        <dbReference type="ARBA" id="ARBA00009419"/>
    </source>
</evidence>
<dbReference type="PROSITE" id="PS51393">
    <property type="entry name" value="LIPOXYGENASE_3"/>
    <property type="match status" value="1"/>
</dbReference>
<dbReference type="InterPro" id="IPR000907">
    <property type="entry name" value="LipOase"/>
</dbReference>
<feature type="binding site" evidence="10">
    <location>
        <position position="502"/>
    </location>
    <ligand>
        <name>Fe cation</name>
        <dbReference type="ChEBI" id="CHEBI:24875"/>
        <note>catalytic</note>
    </ligand>
</feature>
<name>A0A8C8SU85_9SAUR</name>
<sequence>MARGNGSGRESNLVLADVDRVAQRLTGMCPDTTMTDSTEKSINRQDSGLERSDEGAGERNRGAGRRGAGRWCRGKGSGSGVRDWGAERVQSVPQLTCWGRQGSVHINSVQTGSPPLSVLRSGTSRIPRRAREQLGLILSPMATYKVQVSTGQEPIAGTFDSIFITLVGSRGESPKHALDAFWVDFQPGAVGEYEVPSAQSLGQIVLVRLHKEPYSFFPENIWFCNFVRVTSPEGQTYHFPCYQWIYGYCTVELLLMTTVGISQYSWPSSPWNRWKEYIPGTPWCADVDSAMTAEINLQYSVPKASAFFGRGVAAPCVFFRILASCTAPPLTTSPCSLPKTRGHNLKGWHVSAASPEYVTEHWKEDEFFGYQYLNGVNPVVIRKCTELPDNFPVTHEMVAGFLGESASLHEELKRGSLYVADYKLLEDVPAIRVNGRQQYIAAPLCLLHQKPSGALVPLAIQLSQHPGPNSPIFLPSDSDWLWTLAKTWVRSSEFHLHEVTSHLLRAHLLAEVFAVATLRQLPMCHPLYKLLVPHIRFSIHIDVLARTFLVSPGGVFDRVKGSTGRQGLADLLRKSFENLTYTTLCLPDDIQERGVASLKNYYYRDDGLKIWAAIESFVSGIVAIYYRTNLAVQGDHELQAWVGEIFAKGFLGRQASGVPSALSSVAELTKYLTMMIFTCSAYHAAVNAGQFELAVFMPNSPSSMRKPPPQNKAPVTLEEFLDTIPEMNTTSIILSVLWVLRNEDRDMRSLGTYPEEHFTEEGPKQLMAAFQDRLAEISREIEERNQSLTLSYTYLYPPNIENSTAI</sequence>
<dbReference type="InterPro" id="IPR036392">
    <property type="entry name" value="PLAT/LH2_dom_sf"/>
</dbReference>
<evidence type="ECO:0000256" key="9">
    <source>
        <dbReference type="ARBA" id="ARBA00023098"/>
    </source>
</evidence>